<name>A0ABN0TC15_9BURK</name>
<feature type="active site" evidence="7">
    <location>
        <position position="148"/>
    </location>
</feature>
<dbReference type="InterPro" id="IPR025866">
    <property type="entry name" value="PolyA_pol_arg_C_dom"/>
</dbReference>
<proteinExistence type="inferred from homology"/>
<dbReference type="InterPro" id="IPR043519">
    <property type="entry name" value="NT_sf"/>
</dbReference>
<comment type="caution">
    <text evidence="13">The sequence shown here is derived from an EMBL/GenBank/DDBJ whole genome shotgun (WGS) entry which is preliminary data.</text>
</comment>
<feature type="domain" description="tRNA nucleotidyltransferase/poly(A) polymerase RNA and SrmB- binding" evidence="12">
    <location>
        <begin position="208"/>
        <end position="267"/>
    </location>
</feature>
<feature type="active site" evidence="7">
    <location>
        <position position="72"/>
    </location>
</feature>
<dbReference type="NCBIfam" id="TIGR01942">
    <property type="entry name" value="pcnB"/>
    <property type="match status" value="1"/>
</dbReference>
<accession>A0ABN0TC15</accession>
<keyword evidence="3 7" id="KW-0547">Nucleotide-binding</keyword>
<feature type="domain" description="Polymerase A arginine-rich C-terminal" evidence="11">
    <location>
        <begin position="319"/>
        <end position="443"/>
    </location>
</feature>
<dbReference type="Pfam" id="PF12626">
    <property type="entry name" value="PolyA_pol_arg_C"/>
    <property type="match status" value="1"/>
</dbReference>
<dbReference type="EC" id="2.7.7.19" evidence="7"/>
<dbReference type="InterPro" id="IPR032828">
    <property type="entry name" value="PolyA_RNA-bd"/>
</dbReference>
<dbReference type="PANTHER" id="PTHR43051">
    <property type="entry name" value="POLYNUCLEOTIDE ADENYLYLTRANSFERASE FAMILY PROTEIN"/>
    <property type="match status" value="1"/>
</dbReference>
<evidence type="ECO:0000259" key="11">
    <source>
        <dbReference type="Pfam" id="PF12626"/>
    </source>
</evidence>
<dbReference type="HAMAP" id="MF_00957">
    <property type="entry name" value="PolyA_pol"/>
    <property type="match status" value="1"/>
</dbReference>
<keyword evidence="5 7" id="KW-0694">RNA-binding</keyword>
<dbReference type="SUPFAM" id="SSF81891">
    <property type="entry name" value="Poly A polymerase C-terminal region-like"/>
    <property type="match status" value="1"/>
</dbReference>
<evidence type="ECO:0000313" key="14">
    <source>
        <dbReference type="Proteomes" id="UP001501176"/>
    </source>
</evidence>
<reference evidence="13 14" key="1">
    <citation type="journal article" date="2019" name="Int. J. Syst. Evol. Microbiol.">
        <title>The Global Catalogue of Microorganisms (GCM) 10K type strain sequencing project: providing services to taxonomists for standard genome sequencing and annotation.</title>
        <authorList>
            <consortium name="The Broad Institute Genomics Platform"/>
            <consortium name="The Broad Institute Genome Sequencing Center for Infectious Disease"/>
            <person name="Wu L."/>
            <person name="Ma J."/>
        </authorList>
    </citation>
    <scope>NUCLEOTIDE SEQUENCE [LARGE SCALE GENOMIC DNA]</scope>
    <source>
        <strain evidence="13 14">JCM 16240</strain>
    </source>
</reference>
<feature type="active site" evidence="7">
    <location>
        <position position="74"/>
    </location>
</feature>
<evidence type="ECO:0000256" key="1">
    <source>
        <dbReference type="ARBA" id="ARBA00022664"/>
    </source>
</evidence>
<dbReference type="InterPro" id="IPR010206">
    <property type="entry name" value="PolA_pol_I"/>
</dbReference>
<dbReference type="Pfam" id="PF12627">
    <property type="entry name" value="PolyA_pol_RNAbd"/>
    <property type="match status" value="1"/>
</dbReference>
<dbReference type="SUPFAM" id="SSF81301">
    <property type="entry name" value="Nucleotidyltransferase"/>
    <property type="match status" value="1"/>
</dbReference>
<dbReference type="RefSeq" id="WP_343819717.1">
    <property type="nucleotide sequence ID" value="NZ_BAAAFN010000004.1"/>
</dbReference>
<keyword evidence="14" id="KW-1185">Reference proteome</keyword>
<evidence type="ECO:0000313" key="13">
    <source>
        <dbReference type="EMBL" id="GAA0217861.1"/>
    </source>
</evidence>
<comment type="function">
    <text evidence="7">Adds poly(A) tail to the 3' end of many RNAs, which usually targets these RNAs for decay. Plays a significant role in the global control of gene expression, through influencing the rate of transcript degradation, and in the general RNA quality control.</text>
</comment>
<evidence type="ECO:0000256" key="3">
    <source>
        <dbReference type="ARBA" id="ARBA00022741"/>
    </source>
</evidence>
<dbReference type="GO" id="GO:0016779">
    <property type="term" value="F:nucleotidyltransferase activity"/>
    <property type="evidence" value="ECO:0007669"/>
    <property type="project" value="UniProtKB-KW"/>
</dbReference>
<gene>
    <name evidence="7 13" type="primary">pcnB</name>
    <name evidence="13" type="ORF">GCM10009125_03520</name>
</gene>
<protein>
    <recommendedName>
        <fullName evidence="7">Poly(A) polymerase I</fullName>
        <shortName evidence="7">PAP I</shortName>
        <ecNumber evidence="7">2.7.7.19</ecNumber>
    </recommendedName>
</protein>
<dbReference type="InterPro" id="IPR052191">
    <property type="entry name" value="tRNA_ntf/polyA_polymerase_I"/>
</dbReference>
<dbReference type="EMBL" id="BAAAFN010000004">
    <property type="protein sequence ID" value="GAA0217861.1"/>
    <property type="molecule type" value="Genomic_DNA"/>
</dbReference>
<evidence type="ECO:0000256" key="2">
    <source>
        <dbReference type="ARBA" id="ARBA00022679"/>
    </source>
</evidence>
<keyword evidence="6 7" id="KW-0804">Transcription</keyword>
<dbReference type="PANTHER" id="PTHR43051:SF1">
    <property type="entry name" value="POLYNUCLEOTIDE ADENYLYLTRANSFERASE FAMILY PROTEIN"/>
    <property type="match status" value="1"/>
</dbReference>
<evidence type="ECO:0000256" key="7">
    <source>
        <dbReference type="HAMAP-Rule" id="MF_00957"/>
    </source>
</evidence>
<comment type="similarity">
    <text evidence="7 8">Belongs to the tRNA nucleotidyltransferase/poly(A) polymerase family.</text>
</comment>
<keyword evidence="4 7" id="KW-0067">ATP-binding</keyword>
<evidence type="ECO:0000259" key="10">
    <source>
        <dbReference type="Pfam" id="PF01743"/>
    </source>
</evidence>
<dbReference type="Gene3D" id="1.10.3090.10">
    <property type="entry name" value="cca-adding enzyme, domain 2"/>
    <property type="match status" value="1"/>
</dbReference>
<dbReference type="CDD" id="cd05398">
    <property type="entry name" value="NT_ClassII-CCAase"/>
    <property type="match status" value="1"/>
</dbReference>
<organism evidence="13 14">
    <name type="scientific">Castellaniella daejeonensis</name>
    <dbReference type="NCBI Taxonomy" id="659013"/>
    <lineage>
        <taxon>Bacteria</taxon>
        <taxon>Pseudomonadati</taxon>
        <taxon>Pseudomonadota</taxon>
        <taxon>Betaproteobacteria</taxon>
        <taxon>Burkholderiales</taxon>
        <taxon>Alcaligenaceae</taxon>
        <taxon>Castellaniella</taxon>
    </lineage>
</organism>
<evidence type="ECO:0000256" key="5">
    <source>
        <dbReference type="ARBA" id="ARBA00022884"/>
    </source>
</evidence>
<feature type="compositionally biased region" description="Basic residues" evidence="9">
    <location>
        <begin position="436"/>
        <end position="445"/>
    </location>
</feature>
<evidence type="ECO:0000256" key="6">
    <source>
        <dbReference type="ARBA" id="ARBA00023163"/>
    </source>
</evidence>
<sequence length="467" mass="53077">MLKQTIKNFVSRLFAAQPSGPVRLSRDKHGIDRRLVSRHAVKVCEVLNQHGFDAYIVGGAVRDLIVGLEPKDFDVATNATPNQVRPLFRRARIIGRRFQLVHVVFGQEIIETSTFRAPSSGNQETDEHGRILRDNEFGTHEEDAARRDFTINALYYDPLKEEVIDFHQGVADLKNRVVRMIGDPETRYREDPVRMLRALRFQAKLGARIDPATEAPISRLAPLIEHVPASRLFDETLKLLTCGHAMDCLRELRRSGLMKSLIPLIDRIFEEEGGEAFVEIALSRTDARVRAGKPVSPSFLFAALLWRLVQKRWAALVAQGTQRNEALIRAADSVIEEQMDKLAIQRRHQADMREIWLMQARFERATVRSIWRMMEQPRFRAAVDFLQLRAEAREVDSVLAQWWMDLSDSNDERRSQMIDAWQAGHASARRTGSGTTRKRRRRRSASHGADGRSADGASPAPAVPDGV</sequence>
<keyword evidence="13" id="KW-0548">Nucleotidyltransferase</keyword>
<dbReference type="Gene3D" id="3.30.460.10">
    <property type="entry name" value="Beta Polymerase, domain 2"/>
    <property type="match status" value="1"/>
</dbReference>
<dbReference type="Pfam" id="PF01743">
    <property type="entry name" value="PolyA_pol"/>
    <property type="match status" value="1"/>
</dbReference>
<evidence type="ECO:0000256" key="9">
    <source>
        <dbReference type="SAM" id="MobiDB-lite"/>
    </source>
</evidence>
<comment type="catalytic activity">
    <reaction evidence="7">
        <text>RNA(n) + ATP = RNA(n)-3'-adenine ribonucleotide + diphosphate</text>
        <dbReference type="Rhea" id="RHEA:11332"/>
        <dbReference type="Rhea" id="RHEA-COMP:14527"/>
        <dbReference type="Rhea" id="RHEA-COMP:17347"/>
        <dbReference type="ChEBI" id="CHEBI:30616"/>
        <dbReference type="ChEBI" id="CHEBI:33019"/>
        <dbReference type="ChEBI" id="CHEBI:140395"/>
        <dbReference type="ChEBI" id="CHEBI:173115"/>
        <dbReference type="EC" id="2.7.7.19"/>
    </reaction>
</comment>
<evidence type="ECO:0000256" key="8">
    <source>
        <dbReference type="RuleBase" id="RU003953"/>
    </source>
</evidence>
<dbReference type="InterPro" id="IPR002646">
    <property type="entry name" value="PolA_pol_head_dom"/>
</dbReference>
<feature type="region of interest" description="Disordered" evidence="9">
    <location>
        <begin position="421"/>
        <end position="467"/>
    </location>
</feature>
<evidence type="ECO:0000259" key="12">
    <source>
        <dbReference type="Pfam" id="PF12627"/>
    </source>
</evidence>
<feature type="domain" description="Poly A polymerase head" evidence="10">
    <location>
        <begin position="54"/>
        <end position="179"/>
    </location>
</feature>
<keyword evidence="2 7" id="KW-0808">Transferase</keyword>
<evidence type="ECO:0000256" key="4">
    <source>
        <dbReference type="ARBA" id="ARBA00022840"/>
    </source>
</evidence>
<dbReference type="Proteomes" id="UP001501176">
    <property type="component" value="Unassembled WGS sequence"/>
</dbReference>
<keyword evidence="1 7" id="KW-0507">mRNA processing</keyword>